<comment type="caution">
    <text evidence="1">The sequence shown here is derived from an EMBL/GenBank/DDBJ whole genome shotgun (WGS) entry which is preliminary data.</text>
</comment>
<sequence>MTPIETLIVTLNEFLGELLHFGSSTSSQISLAFGLI</sequence>
<evidence type="ECO:0000313" key="2">
    <source>
        <dbReference type="Proteomes" id="UP000221653"/>
    </source>
</evidence>
<dbReference type="AlphaFoldDB" id="A0A2A9DN97"/>
<proteinExistence type="predicted"/>
<protein>
    <submittedName>
        <fullName evidence="1">Uncharacterized protein</fullName>
    </submittedName>
</protein>
<gene>
    <name evidence="1" type="ORF">ATK06_0425</name>
</gene>
<organism evidence="1 2">
    <name type="scientific">Corynebacterium renale</name>
    <dbReference type="NCBI Taxonomy" id="1724"/>
    <lineage>
        <taxon>Bacteria</taxon>
        <taxon>Bacillati</taxon>
        <taxon>Actinomycetota</taxon>
        <taxon>Actinomycetes</taxon>
        <taxon>Mycobacteriales</taxon>
        <taxon>Corynebacteriaceae</taxon>
        <taxon>Corynebacterium</taxon>
    </lineage>
</organism>
<name>A0A2A9DN97_9CORY</name>
<dbReference type="EMBL" id="PDJF01000001">
    <property type="protein sequence ID" value="PFG27369.1"/>
    <property type="molecule type" value="Genomic_DNA"/>
</dbReference>
<dbReference type="Proteomes" id="UP000221653">
    <property type="component" value="Unassembled WGS sequence"/>
</dbReference>
<accession>A0A2A9DN97</accession>
<evidence type="ECO:0000313" key="1">
    <source>
        <dbReference type="EMBL" id="PFG27369.1"/>
    </source>
</evidence>
<dbReference type="STRING" id="1724.GCA_001044175_00798"/>
<keyword evidence="2" id="KW-1185">Reference proteome</keyword>
<reference evidence="1 2" key="1">
    <citation type="submission" date="2017-10" db="EMBL/GenBank/DDBJ databases">
        <title>Sequencing the genomes of 1000 actinobacteria strains.</title>
        <authorList>
            <person name="Klenk H.-P."/>
        </authorList>
    </citation>
    <scope>NUCLEOTIDE SEQUENCE [LARGE SCALE GENOMIC DNA]</scope>
    <source>
        <strain evidence="1 2">DSM 20688</strain>
    </source>
</reference>